<proteinExistence type="predicted"/>
<gene>
    <name evidence="1" type="ORF">SAMN02787118_13814</name>
    <name evidence="2" type="ORF">SAMN02787118_13852</name>
</gene>
<dbReference type="RefSeq" id="WP_075033357.1">
    <property type="nucleotide sequence ID" value="NZ_FONR01000038.1"/>
</dbReference>
<reference evidence="2 3" key="1">
    <citation type="submission" date="2016-10" db="EMBL/GenBank/DDBJ databases">
        <authorList>
            <person name="de Groot N.N."/>
        </authorList>
    </citation>
    <scope>NUCLEOTIDE SEQUENCE [LARGE SCALE GENOMIC DNA]</scope>
    <source>
        <strain evidence="2 3">OK461</strain>
    </source>
</reference>
<organism evidence="2 3">
    <name type="scientific">Streptomyces mirabilis</name>
    <dbReference type="NCBI Taxonomy" id="68239"/>
    <lineage>
        <taxon>Bacteria</taxon>
        <taxon>Bacillati</taxon>
        <taxon>Actinomycetota</taxon>
        <taxon>Actinomycetes</taxon>
        <taxon>Kitasatosporales</taxon>
        <taxon>Streptomycetaceae</taxon>
        <taxon>Streptomyces</taxon>
    </lineage>
</organism>
<evidence type="ECO:0000313" key="1">
    <source>
        <dbReference type="EMBL" id="SFH01619.1"/>
    </source>
</evidence>
<dbReference type="OrthoDB" id="9075047at2"/>
<protein>
    <submittedName>
        <fullName evidence="2">Uncharacterized protein</fullName>
    </submittedName>
</protein>
<evidence type="ECO:0000313" key="3">
    <source>
        <dbReference type="Proteomes" id="UP000181942"/>
    </source>
</evidence>
<dbReference type="Proteomes" id="UP000181942">
    <property type="component" value="Unassembled WGS sequence"/>
</dbReference>
<dbReference type="EMBL" id="FONR01000038">
    <property type="protein sequence ID" value="SFH02256.1"/>
    <property type="molecule type" value="Genomic_DNA"/>
</dbReference>
<accession>A0A1I2WPG3</accession>
<evidence type="ECO:0000313" key="2">
    <source>
        <dbReference type="EMBL" id="SFH02256.1"/>
    </source>
</evidence>
<dbReference type="AlphaFoldDB" id="A0A1I2WPG3"/>
<dbReference type="EMBL" id="FONR01000038">
    <property type="protein sequence ID" value="SFH01619.1"/>
    <property type="molecule type" value="Genomic_DNA"/>
</dbReference>
<name>A0A1I2WPG3_9ACTN</name>
<sequence>MGNFVDLMAEDPDFDIIPTVQGWRPTDYESCLELYNKHGVKLTSYPLSMSAPSAATGGQGC</sequence>